<sequence length="131" mass="15127">MELTLNQLANFPNPLARPKDLNQKIVIQADSLSPSDIPDEVEVEHEENKLHFDFQYSIMERLNALEHYNTEFFSVKYSSDTGRIYYLSLNNSVFSKFKSQMNQIISKLGVGRAPDNLRFGVRLIGKIIDFL</sequence>
<reference evidence="2" key="1">
    <citation type="journal article" date="2019" name="Int. J. Syst. Evol. Microbiol.">
        <title>The Global Catalogue of Microorganisms (GCM) 10K type strain sequencing project: providing services to taxonomists for standard genome sequencing and annotation.</title>
        <authorList>
            <consortium name="The Broad Institute Genomics Platform"/>
            <consortium name="The Broad Institute Genome Sequencing Center for Infectious Disease"/>
            <person name="Wu L."/>
            <person name="Ma J."/>
        </authorList>
    </citation>
    <scope>NUCLEOTIDE SEQUENCE [LARGE SCALE GENOMIC DNA]</scope>
    <source>
        <strain evidence="2">KCTC 52368</strain>
    </source>
</reference>
<comment type="caution">
    <text evidence="1">The sequence shown here is derived from an EMBL/GenBank/DDBJ whole genome shotgun (WGS) entry which is preliminary data.</text>
</comment>
<dbReference type="RefSeq" id="WP_377768291.1">
    <property type="nucleotide sequence ID" value="NZ_JBHULB010000082.1"/>
</dbReference>
<gene>
    <name evidence="1" type="ORF">ACFSQJ_18005</name>
</gene>
<proteinExistence type="predicted"/>
<dbReference type="Proteomes" id="UP001597526">
    <property type="component" value="Unassembled WGS sequence"/>
</dbReference>
<protein>
    <submittedName>
        <fullName evidence="1">Uncharacterized protein</fullName>
    </submittedName>
</protein>
<keyword evidence="2" id="KW-1185">Reference proteome</keyword>
<evidence type="ECO:0000313" key="1">
    <source>
        <dbReference type="EMBL" id="MFD2588826.1"/>
    </source>
</evidence>
<name>A0ABW5N211_9FLAO</name>
<accession>A0ABW5N211</accession>
<organism evidence="1 2">
    <name type="scientific">Croceitalea marina</name>
    <dbReference type="NCBI Taxonomy" id="1775166"/>
    <lineage>
        <taxon>Bacteria</taxon>
        <taxon>Pseudomonadati</taxon>
        <taxon>Bacteroidota</taxon>
        <taxon>Flavobacteriia</taxon>
        <taxon>Flavobacteriales</taxon>
        <taxon>Flavobacteriaceae</taxon>
        <taxon>Croceitalea</taxon>
    </lineage>
</organism>
<dbReference type="EMBL" id="JBHULB010000082">
    <property type="protein sequence ID" value="MFD2588826.1"/>
    <property type="molecule type" value="Genomic_DNA"/>
</dbReference>
<evidence type="ECO:0000313" key="2">
    <source>
        <dbReference type="Proteomes" id="UP001597526"/>
    </source>
</evidence>